<keyword evidence="1" id="KW-0863">Zinc-finger</keyword>
<name>A0A444X4U5_ARAHY</name>
<keyword evidence="1" id="KW-0862">Zinc</keyword>
<dbReference type="PANTHER" id="PTHR31669:SF283">
    <property type="entry name" value="PROTEIN FAR1-RELATED SEQUENCE"/>
    <property type="match status" value="1"/>
</dbReference>
<proteinExistence type="inferred from homology"/>
<organism evidence="2 3">
    <name type="scientific">Arachis hypogaea</name>
    <name type="common">Peanut</name>
    <dbReference type="NCBI Taxonomy" id="3818"/>
    <lineage>
        <taxon>Eukaryota</taxon>
        <taxon>Viridiplantae</taxon>
        <taxon>Streptophyta</taxon>
        <taxon>Embryophyta</taxon>
        <taxon>Tracheophyta</taxon>
        <taxon>Spermatophyta</taxon>
        <taxon>Magnoliopsida</taxon>
        <taxon>eudicotyledons</taxon>
        <taxon>Gunneridae</taxon>
        <taxon>Pentapetalae</taxon>
        <taxon>rosids</taxon>
        <taxon>fabids</taxon>
        <taxon>Fabales</taxon>
        <taxon>Fabaceae</taxon>
        <taxon>Papilionoideae</taxon>
        <taxon>50 kb inversion clade</taxon>
        <taxon>dalbergioids sensu lato</taxon>
        <taxon>Dalbergieae</taxon>
        <taxon>Pterocarpus clade</taxon>
        <taxon>Arachis</taxon>
    </lineage>
</organism>
<evidence type="ECO:0000313" key="3">
    <source>
        <dbReference type="Proteomes" id="UP000289738"/>
    </source>
</evidence>
<keyword evidence="1" id="KW-0479">Metal-binding</keyword>
<dbReference type="PANTHER" id="PTHR31669">
    <property type="entry name" value="PROTEIN FAR1-RELATED SEQUENCE 10-RELATED"/>
    <property type="match status" value="1"/>
</dbReference>
<dbReference type="Proteomes" id="UP000289738">
    <property type="component" value="Chromosome B10"/>
</dbReference>
<evidence type="ECO:0000313" key="2">
    <source>
        <dbReference type="EMBL" id="RYQ84692.1"/>
    </source>
</evidence>
<dbReference type="InterPro" id="IPR031052">
    <property type="entry name" value="FHY3/FAR1"/>
</dbReference>
<comment type="caution">
    <text evidence="2">The sequence shown here is derived from an EMBL/GenBank/DDBJ whole genome shotgun (WGS) entry which is preliminary data.</text>
</comment>
<accession>A0A444X4U5</accession>
<comment type="similarity">
    <text evidence="1">Belongs to the FHY3/FAR1 family.</text>
</comment>
<keyword evidence="3" id="KW-1185">Reference proteome</keyword>
<evidence type="ECO:0000256" key="1">
    <source>
        <dbReference type="RuleBase" id="RU367018"/>
    </source>
</evidence>
<dbReference type="GO" id="GO:0006355">
    <property type="term" value="P:regulation of DNA-templated transcription"/>
    <property type="evidence" value="ECO:0007669"/>
    <property type="project" value="UniProtKB-UniRule"/>
</dbReference>
<comment type="subcellular location">
    <subcellularLocation>
        <location evidence="1">Nucleus</location>
    </subcellularLocation>
</comment>
<keyword evidence="1" id="KW-0539">Nucleus</keyword>
<sequence>MKEKNQNFFFELELETNCFLDRRKKQGFLNWNDFLMKYGLGDNKWLSGLSDVVNFSMCFACVVEVSDLGVFAEFFEDHHLWIPVYLDYHFWARMRSTQRSKSMPAFFNKERESDAADFHTIILCATKSSIEAQFQHVYIHEKFRKVQAQFKGKVNCITRSTHSTLGYMNRFLTQHSTSLRLHMIGY</sequence>
<gene>
    <name evidence="2" type="ORF">Ahy_B10g104151</name>
</gene>
<comment type="function">
    <text evidence="1">Putative transcription activator involved in regulating light control of development.</text>
</comment>
<dbReference type="GO" id="GO:0008270">
    <property type="term" value="F:zinc ion binding"/>
    <property type="evidence" value="ECO:0007669"/>
    <property type="project" value="UniProtKB-UniRule"/>
</dbReference>
<reference evidence="2 3" key="1">
    <citation type="submission" date="2019-01" db="EMBL/GenBank/DDBJ databases">
        <title>Sequencing of cultivated peanut Arachis hypogaea provides insights into genome evolution and oil improvement.</title>
        <authorList>
            <person name="Chen X."/>
        </authorList>
    </citation>
    <scope>NUCLEOTIDE SEQUENCE [LARGE SCALE GENOMIC DNA]</scope>
    <source>
        <strain evidence="3">cv. Fuhuasheng</strain>
        <tissue evidence="2">Leaves</tissue>
    </source>
</reference>
<dbReference type="EMBL" id="SDMP01000020">
    <property type="protein sequence ID" value="RYQ84692.1"/>
    <property type="molecule type" value="Genomic_DNA"/>
</dbReference>
<dbReference type="GO" id="GO:0005634">
    <property type="term" value="C:nucleus"/>
    <property type="evidence" value="ECO:0007669"/>
    <property type="project" value="UniProtKB-SubCell"/>
</dbReference>
<protein>
    <recommendedName>
        <fullName evidence="1">Protein FAR1-RELATED SEQUENCE</fullName>
    </recommendedName>
</protein>
<dbReference type="AlphaFoldDB" id="A0A444X4U5"/>